<keyword evidence="5" id="KW-1185">Reference proteome</keyword>
<name>A0A9Q1CFS2_HOLLE</name>
<sequence>MYLSVTGSVIDREIKITNDEEVNITCHAIGASPAANLSWRINNKLVNFPSTYSSLKNKEGTFDAVSTIRFRPEPEDKEVECVSTFSGSGEEQVVHGTLLLNDKPIFQNIPILWAIISSGVASLLITLNCICCLRRKFSASQSTNSRTRKDSDVSLDYFAPDIFTTTPDNALKKLENDNARKCPGPSRLQLHRTITTTEECEYANYNTDNEELNLPEISVNTDQPLYANYDIDAEPQKCKFPRISVIPETPKDNEYATDIIQSGFSKIQTITDYPEDLEYDELKYVCDFCFTLCL</sequence>
<proteinExistence type="predicted"/>
<comment type="caution">
    <text evidence="4">The sequence shown here is derived from an EMBL/GenBank/DDBJ whole genome shotgun (WGS) entry which is preliminary data.</text>
</comment>
<keyword evidence="2" id="KW-0812">Transmembrane</keyword>
<feature type="transmembrane region" description="Helical" evidence="2">
    <location>
        <begin position="111"/>
        <end position="133"/>
    </location>
</feature>
<dbReference type="InterPro" id="IPR007110">
    <property type="entry name" value="Ig-like_dom"/>
</dbReference>
<evidence type="ECO:0000313" key="5">
    <source>
        <dbReference type="Proteomes" id="UP001152320"/>
    </source>
</evidence>
<dbReference type="EMBL" id="JAIZAY010000004">
    <property type="protein sequence ID" value="KAJ8043684.1"/>
    <property type="molecule type" value="Genomic_DNA"/>
</dbReference>
<keyword evidence="1" id="KW-1015">Disulfide bond</keyword>
<dbReference type="SUPFAM" id="SSF48726">
    <property type="entry name" value="Immunoglobulin"/>
    <property type="match status" value="1"/>
</dbReference>
<protein>
    <recommendedName>
        <fullName evidence="3">Ig-like domain-containing protein</fullName>
    </recommendedName>
</protein>
<organism evidence="4 5">
    <name type="scientific">Holothuria leucospilota</name>
    <name type="common">Black long sea cucumber</name>
    <name type="synonym">Mertensiothuria leucospilota</name>
    <dbReference type="NCBI Taxonomy" id="206669"/>
    <lineage>
        <taxon>Eukaryota</taxon>
        <taxon>Metazoa</taxon>
        <taxon>Echinodermata</taxon>
        <taxon>Eleutherozoa</taxon>
        <taxon>Echinozoa</taxon>
        <taxon>Holothuroidea</taxon>
        <taxon>Aspidochirotacea</taxon>
        <taxon>Aspidochirotida</taxon>
        <taxon>Holothuriidae</taxon>
        <taxon>Holothuria</taxon>
    </lineage>
</organism>
<evidence type="ECO:0000313" key="4">
    <source>
        <dbReference type="EMBL" id="KAJ8043684.1"/>
    </source>
</evidence>
<evidence type="ECO:0000256" key="2">
    <source>
        <dbReference type="SAM" id="Phobius"/>
    </source>
</evidence>
<dbReference type="Pfam" id="PF08205">
    <property type="entry name" value="C2-set_2"/>
    <property type="match status" value="1"/>
</dbReference>
<dbReference type="InterPro" id="IPR036179">
    <property type="entry name" value="Ig-like_dom_sf"/>
</dbReference>
<dbReference type="InterPro" id="IPR013162">
    <property type="entry name" value="CD80_C2-set"/>
</dbReference>
<dbReference type="Gene3D" id="2.60.40.10">
    <property type="entry name" value="Immunoglobulins"/>
    <property type="match status" value="1"/>
</dbReference>
<keyword evidence="2" id="KW-0472">Membrane</keyword>
<evidence type="ECO:0000259" key="3">
    <source>
        <dbReference type="PROSITE" id="PS50835"/>
    </source>
</evidence>
<feature type="domain" description="Ig-like" evidence="3">
    <location>
        <begin position="1"/>
        <end position="95"/>
    </location>
</feature>
<reference evidence="4" key="1">
    <citation type="submission" date="2021-10" db="EMBL/GenBank/DDBJ databases">
        <title>Tropical sea cucumber genome reveals ecological adaptation and Cuvierian tubules defense mechanism.</title>
        <authorList>
            <person name="Chen T."/>
        </authorList>
    </citation>
    <scope>NUCLEOTIDE SEQUENCE</scope>
    <source>
        <strain evidence="4">Nanhai2018</strain>
        <tissue evidence="4">Muscle</tissue>
    </source>
</reference>
<dbReference type="Proteomes" id="UP001152320">
    <property type="component" value="Chromosome 4"/>
</dbReference>
<dbReference type="PROSITE" id="PS50835">
    <property type="entry name" value="IG_LIKE"/>
    <property type="match status" value="1"/>
</dbReference>
<dbReference type="AlphaFoldDB" id="A0A9Q1CFS2"/>
<evidence type="ECO:0000256" key="1">
    <source>
        <dbReference type="ARBA" id="ARBA00023157"/>
    </source>
</evidence>
<accession>A0A9Q1CFS2</accession>
<keyword evidence="2" id="KW-1133">Transmembrane helix</keyword>
<dbReference type="InterPro" id="IPR013783">
    <property type="entry name" value="Ig-like_fold"/>
</dbReference>
<gene>
    <name evidence="4" type="ORF">HOLleu_10886</name>
</gene>